<dbReference type="EMBL" id="CAJOBC010002866">
    <property type="protein sequence ID" value="CAF3755466.1"/>
    <property type="molecule type" value="Genomic_DNA"/>
</dbReference>
<dbReference type="EMBL" id="CAJNOQ010002866">
    <property type="protein sequence ID" value="CAF0983032.1"/>
    <property type="molecule type" value="Genomic_DNA"/>
</dbReference>
<comment type="caution">
    <text evidence="1">The sequence shown here is derived from an EMBL/GenBank/DDBJ whole genome shotgun (WGS) entry which is preliminary data.</text>
</comment>
<protein>
    <recommendedName>
        <fullName evidence="4">F-box domain-containing protein</fullName>
    </recommendedName>
</protein>
<dbReference type="OrthoDB" id="9990173at2759"/>
<gene>
    <name evidence="1" type="ORF">GPM918_LOCUS12853</name>
    <name evidence="2" type="ORF">SRO942_LOCUS12853</name>
</gene>
<organism evidence="1 3">
    <name type="scientific">Didymodactylos carnosus</name>
    <dbReference type="NCBI Taxonomy" id="1234261"/>
    <lineage>
        <taxon>Eukaryota</taxon>
        <taxon>Metazoa</taxon>
        <taxon>Spiralia</taxon>
        <taxon>Gnathifera</taxon>
        <taxon>Rotifera</taxon>
        <taxon>Eurotatoria</taxon>
        <taxon>Bdelloidea</taxon>
        <taxon>Philodinida</taxon>
        <taxon>Philodinidae</taxon>
        <taxon>Didymodactylos</taxon>
    </lineage>
</organism>
<reference evidence="1" key="1">
    <citation type="submission" date="2021-02" db="EMBL/GenBank/DDBJ databases">
        <authorList>
            <person name="Nowell W R."/>
        </authorList>
    </citation>
    <scope>NUCLEOTIDE SEQUENCE</scope>
</reference>
<dbReference type="SUPFAM" id="SSF52058">
    <property type="entry name" value="L domain-like"/>
    <property type="match status" value="1"/>
</dbReference>
<evidence type="ECO:0008006" key="4">
    <source>
        <dbReference type="Google" id="ProtNLM"/>
    </source>
</evidence>
<evidence type="ECO:0000313" key="2">
    <source>
        <dbReference type="EMBL" id="CAF3755466.1"/>
    </source>
</evidence>
<evidence type="ECO:0000313" key="1">
    <source>
        <dbReference type="EMBL" id="CAF0983032.1"/>
    </source>
</evidence>
<name>A0A814FK46_9BILA</name>
<sequence length="360" mass="41939">MSNNDSIIATKLENMPDELILECCTYLAPYHVLLSLFGLNTRLNCTITEYRQNILIDGTSTHLINRGYHYINSTLLPMMGYQVYSLTIVNPQESPLIKIDQHTPNLEQLTFINCSINRLQFYLSLLSSLKQLKELVIDCFRINCIEKIINSNKYVNRIWISDNDISLNDVAQYQYKHLTNLTIPLENVNDLLILFKICPNIQYLNVHLKTYCPLSLDECTQLLKLNSLNLIAIHLKTPVNSNIQFDELALIVKQLSTLEHLSIDIHTNDIECVNGQRWESLFTLNLPHLLIFNCFILLRDFDMPTKQVNFKHVLDSFKSSYWTNDKCWKVSGYFHGSAWNKQICIHTAVPLIRRKYFYLL</sequence>
<dbReference type="AlphaFoldDB" id="A0A814FK46"/>
<keyword evidence="3" id="KW-1185">Reference proteome</keyword>
<dbReference type="Proteomes" id="UP000663829">
    <property type="component" value="Unassembled WGS sequence"/>
</dbReference>
<accession>A0A814FK46</accession>
<evidence type="ECO:0000313" key="3">
    <source>
        <dbReference type="Proteomes" id="UP000663829"/>
    </source>
</evidence>
<dbReference type="Proteomes" id="UP000681722">
    <property type="component" value="Unassembled WGS sequence"/>
</dbReference>
<proteinExistence type="predicted"/>